<gene>
    <name evidence="10" type="ORF">WA026_016762</name>
</gene>
<dbReference type="InterPro" id="IPR033379">
    <property type="entry name" value="Acid_Pase_AS"/>
</dbReference>
<evidence type="ECO:0000256" key="2">
    <source>
        <dbReference type="ARBA" id="ARBA00005375"/>
    </source>
</evidence>
<keyword evidence="7" id="KW-0325">Glycoprotein</keyword>
<dbReference type="PANTHER" id="PTHR11567">
    <property type="entry name" value="ACID PHOSPHATASE-RELATED"/>
    <property type="match status" value="1"/>
</dbReference>
<keyword evidence="8" id="KW-1133">Transmembrane helix</keyword>
<keyword evidence="8" id="KW-0472">Membrane</keyword>
<evidence type="ECO:0000313" key="10">
    <source>
        <dbReference type="EMBL" id="KAK9886479.1"/>
    </source>
</evidence>
<evidence type="ECO:0000256" key="7">
    <source>
        <dbReference type="ARBA" id="ARBA00023180"/>
    </source>
</evidence>
<name>A0AAW1UZZ7_9CUCU</name>
<evidence type="ECO:0000313" key="11">
    <source>
        <dbReference type="Proteomes" id="UP001431783"/>
    </source>
</evidence>
<sequence>MARILLMLILVAVTNCAASNLLSVVLVYRHGDRIPKGFALKDIYQDRTYWASEPGELTNIGKNQHYNLGKWLRNRYNNFLPATYHKSDIYVRSTSADRCLMSAAVNLAGLYPPVNSQVWNSEIKWMPIPIHSLPAKDDGLLKMGKACPEFELKYKRLLRNENFTKIDQSNAELYQFLSENLGKKIERFSDIELHYDTMRIEAEHHLKLPEWTNKVLSNGNKVFPEEMKKWADLAYETPTYNFELARLSTGIFLDTLASQFEGTVNNDTLKKLADKMVMFSAHKSTLSAITHTLGVFRLAPFAGALFFELRSDLNNGKIYVNTLFKTENDLEHLQISGCEVNCDFKKFLNIIKPYRMMEKQWKSECLSVASEITLSKISFLSLIYIIWFNMFS</sequence>
<dbReference type="PANTHER" id="PTHR11567:SF211">
    <property type="entry name" value="PROSTATIC ACID PHOSPHATASE"/>
    <property type="match status" value="1"/>
</dbReference>
<dbReference type="EC" id="3.1.3.2" evidence="3"/>
<dbReference type="Proteomes" id="UP001431783">
    <property type="component" value="Unassembled WGS sequence"/>
</dbReference>
<evidence type="ECO:0000256" key="5">
    <source>
        <dbReference type="ARBA" id="ARBA00022801"/>
    </source>
</evidence>
<dbReference type="AlphaFoldDB" id="A0AAW1UZZ7"/>
<protein>
    <recommendedName>
        <fullName evidence="3">acid phosphatase</fullName>
        <ecNumber evidence="3">3.1.3.2</ecNumber>
    </recommendedName>
</protein>
<evidence type="ECO:0000256" key="9">
    <source>
        <dbReference type="SAM" id="SignalP"/>
    </source>
</evidence>
<dbReference type="InterPro" id="IPR029033">
    <property type="entry name" value="His_PPase_superfam"/>
</dbReference>
<feature type="chain" id="PRO_5043463807" description="acid phosphatase" evidence="9">
    <location>
        <begin position="19"/>
        <end position="392"/>
    </location>
</feature>
<dbReference type="InterPro" id="IPR050645">
    <property type="entry name" value="Histidine_acid_phosphatase"/>
</dbReference>
<dbReference type="GO" id="GO:0003993">
    <property type="term" value="F:acid phosphatase activity"/>
    <property type="evidence" value="ECO:0007669"/>
    <property type="project" value="UniProtKB-EC"/>
</dbReference>
<comment type="similarity">
    <text evidence="2">Belongs to the histidine acid phosphatase family.</text>
</comment>
<organism evidence="10 11">
    <name type="scientific">Henosepilachna vigintioctopunctata</name>
    <dbReference type="NCBI Taxonomy" id="420089"/>
    <lineage>
        <taxon>Eukaryota</taxon>
        <taxon>Metazoa</taxon>
        <taxon>Ecdysozoa</taxon>
        <taxon>Arthropoda</taxon>
        <taxon>Hexapoda</taxon>
        <taxon>Insecta</taxon>
        <taxon>Pterygota</taxon>
        <taxon>Neoptera</taxon>
        <taxon>Endopterygota</taxon>
        <taxon>Coleoptera</taxon>
        <taxon>Polyphaga</taxon>
        <taxon>Cucujiformia</taxon>
        <taxon>Coccinelloidea</taxon>
        <taxon>Coccinellidae</taxon>
        <taxon>Epilachninae</taxon>
        <taxon>Epilachnini</taxon>
        <taxon>Henosepilachna</taxon>
    </lineage>
</organism>
<keyword evidence="6" id="KW-1015">Disulfide bond</keyword>
<evidence type="ECO:0000256" key="6">
    <source>
        <dbReference type="ARBA" id="ARBA00023157"/>
    </source>
</evidence>
<keyword evidence="11" id="KW-1185">Reference proteome</keyword>
<comment type="caution">
    <text evidence="10">The sequence shown here is derived from an EMBL/GenBank/DDBJ whole genome shotgun (WGS) entry which is preliminary data.</text>
</comment>
<feature type="transmembrane region" description="Helical" evidence="8">
    <location>
        <begin position="365"/>
        <end position="387"/>
    </location>
</feature>
<dbReference type="EMBL" id="JARQZJ010000100">
    <property type="protein sequence ID" value="KAK9886479.1"/>
    <property type="molecule type" value="Genomic_DNA"/>
</dbReference>
<keyword evidence="4 9" id="KW-0732">Signal</keyword>
<dbReference type="PROSITE" id="PS00616">
    <property type="entry name" value="HIS_ACID_PHOSPHAT_1"/>
    <property type="match status" value="1"/>
</dbReference>
<dbReference type="InterPro" id="IPR000560">
    <property type="entry name" value="His_Pase_clade-2"/>
</dbReference>
<reference evidence="10 11" key="1">
    <citation type="submission" date="2023-03" db="EMBL/GenBank/DDBJ databases">
        <title>Genome insight into feeding habits of ladybird beetles.</title>
        <authorList>
            <person name="Li H.-S."/>
            <person name="Huang Y.-H."/>
            <person name="Pang H."/>
        </authorList>
    </citation>
    <scope>NUCLEOTIDE SEQUENCE [LARGE SCALE GENOMIC DNA]</scope>
    <source>
        <strain evidence="10">SYSU_2023b</strain>
        <tissue evidence="10">Whole body</tissue>
    </source>
</reference>
<feature type="signal peptide" evidence="9">
    <location>
        <begin position="1"/>
        <end position="18"/>
    </location>
</feature>
<evidence type="ECO:0000256" key="4">
    <source>
        <dbReference type="ARBA" id="ARBA00022729"/>
    </source>
</evidence>
<proteinExistence type="inferred from homology"/>
<comment type="catalytic activity">
    <reaction evidence="1">
        <text>a phosphate monoester + H2O = an alcohol + phosphate</text>
        <dbReference type="Rhea" id="RHEA:15017"/>
        <dbReference type="ChEBI" id="CHEBI:15377"/>
        <dbReference type="ChEBI" id="CHEBI:30879"/>
        <dbReference type="ChEBI" id="CHEBI:43474"/>
        <dbReference type="ChEBI" id="CHEBI:67140"/>
        <dbReference type="EC" id="3.1.3.2"/>
    </reaction>
</comment>
<dbReference type="Gene3D" id="3.40.50.1240">
    <property type="entry name" value="Phosphoglycerate mutase-like"/>
    <property type="match status" value="1"/>
</dbReference>
<dbReference type="SUPFAM" id="SSF53254">
    <property type="entry name" value="Phosphoglycerate mutase-like"/>
    <property type="match status" value="1"/>
</dbReference>
<keyword evidence="8" id="KW-0812">Transmembrane</keyword>
<evidence type="ECO:0000256" key="1">
    <source>
        <dbReference type="ARBA" id="ARBA00000032"/>
    </source>
</evidence>
<keyword evidence="5" id="KW-0378">Hydrolase</keyword>
<evidence type="ECO:0000256" key="3">
    <source>
        <dbReference type="ARBA" id="ARBA00012646"/>
    </source>
</evidence>
<dbReference type="CDD" id="cd07061">
    <property type="entry name" value="HP_HAP_like"/>
    <property type="match status" value="1"/>
</dbReference>
<dbReference type="Pfam" id="PF00328">
    <property type="entry name" value="His_Phos_2"/>
    <property type="match status" value="1"/>
</dbReference>
<evidence type="ECO:0000256" key="8">
    <source>
        <dbReference type="SAM" id="Phobius"/>
    </source>
</evidence>
<accession>A0AAW1UZZ7</accession>